<organism evidence="1 2">
    <name type="scientific">Fusicatenibacter faecihominis</name>
    <dbReference type="NCBI Taxonomy" id="2881276"/>
    <lineage>
        <taxon>Bacteria</taxon>
        <taxon>Bacillati</taxon>
        <taxon>Bacillota</taxon>
        <taxon>Clostridia</taxon>
        <taxon>Lachnospirales</taxon>
        <taxon>Lachnospiraceae</taxon>
        <taxon>Fusicatenibacter</taxon>
    </lineage>
</organism>
<keyword evidence="2" id="KW-1185">Reference proteome</keyword>
<accession>A0AAE3J6C5</accession>
<dbReference type="EMBL" id="JAJEPR010000011">
    <property type="protein sequence ID" value="MCC2189824.1"/>
    <property type="molecule type" value="Genomic_DNA"/>
</dbReference>
<gene>
    <name evidence="1" type="ORF">LKD71_08405</name>
</gene>
<proteinExistence type="predicted"/>
<sequence length="77" mass="8817">MLTTLLGDIEIYVDDNKVEYMEKYIRVSDKLCHDVSGRYAIKIDFNPDGKIHTISCKIKGHVSSKKDGIEPGERLEF</sequence>
<protein>
    <submittedName>
        <fullName evidence="1">Uncharacterized protein</fullName>
    </submittedName>
</protein>
<evidence type="ECO:0000313" key="2">
    <source>
        <dbReference type="Proteomes" id="UP001197875"/>
    </source>
</evidence>
<reference evidence="1 2" key="1">
    <citation type="submission" date="2021-10" db="EMBL/GenBank/DDBJ databases">
        <title>Anaerobic single-cell dispensing facilitates the cultivation of human gut bacteria.</title>
        <authorList>
            <person name="Afrizal A."/>
        </authorList>
    </citation>
    <scope>NUCLEOTIDE SEQUENCE [LARGE SCALE GENOMIC DNA]</scope>
    <source>
        <strain evidence="1 2">CLA-AA-H277</strain>
    </source>
</reference>
<dbReference type="Proteomes" id="UP001197875">
    <property type="component" value="Unassembled WGS sequence"/>
</dbReference>
<evidence type="ECO:0000313" key="1">
    <source>
        <dbReference type="EMBL" id="MCC2189824.1"/>
    </source>
</evidence>
<name>A0AAE3J6C5_9FIRM</name>
<dbReference type="AlphaFoldDB" id="A0AAE3J6C5"/>
<dbReference type="RefSeq" id="WP_227615060.1">
    <property type="nucleotide sequence ID" value="NZ_JAJEPR010000011.1"/>
</dbReference>
<comment type="caution">
    <text evidence="1">The sequence shown here is derived from an EMBL/GenBank/DDBJ whole genome shotgun (WGS) entry which is preliminary data.</text>
</comment>